<reference evidence="4 6" key="2">
    <citation type="submission" date="2015-09" db="EMBL/GenBank/DDBJ databases">
        <authorList>
            <consortium name="Swine Surveillance"/>
        </authorList>
    </citation>
    <scope>NUCLEOTIDE SEQUENCE [LARGE SCALE GENOMIC DNA]</scope>
    <source>
        <strain evidence="4 6">5120</strain>
    </source>
</reference>
<sequence>MAKAIAVFSDIAELNFEAVHGLLMHEAKELGLPVMEQDEGHLMVGSAFGSFGITACEPGIRLHVRAQSEDNLSVLRDSLLEHLKHFLPEIMADLRWSDAPVAGSLPVNFQFAEVLAVEDLGVDFYRVQLKLARFATFKDAAIHFRLVLPDPKVADPEWPSLKENGSIAWPKGEKALHRPVYTARTMDHETGVLTVDIYRHDGGRASGWAAAAQPGDLVAMIGPGGSGILTTPQVTLCGDETAYPALARIVESLPEGAQGQVILANASGARDYPFPTRDGLEVSWCDAATGTLAAAAQQAQTAQPEAFLWFASEAAEVAEMRKHIKAAGWSKETFYAAAYWVK</sequence>
<evidence type="ECO:0000313" key="4">
    <source>
        <dbReference type="EMBL" id="CUH71366.1"/>
    </source>
</evidence>
<dbReference type="InterPro" id="IPR007037">
    <property type="entry name" value="SIP_rossman_dom"/>
</dbReference>
<dbReference type="EC" id="1.16.1.9" evidence="4"/>
<dbReference type="EMBL" id="CYSB01000036">
    <property type="protein sequence ID" value="CUH68834.1"/>
    <property type="molecule type" value="Genomic_DNA"/>
</dbReference>
<dbReference type="PANTHER" id="PTHR30157:SF0">
    <property type="entry name" value="NADPH-DEPENDENT FERRIC-CHELATE REDUCTASE"/>
    <property type="match status" value="1"/>
</dbReference>
<protein>
    <submittedName>
        <fullName evidence="4">NADPH-dependent ferric-chelate reductase</fullName>
        <ecNumber evidence="4">1.16.1.9</ecNumber>
    </submittedName>
</protein>
<evidence type="ECO:0000313" key="3">
    <source>
        <dbReference type="EMBL" id="CUH68834.1"/>
    </source>
</evidence>
<evidence type="ECO:0000256" key="1">
    <source>
        <dbReference type="ARBA" id="ARBA00035644"/>
    </source>
</evidence>
<keyword evidence="4" id="KW-0560">Oxidoreductase</keyword>
<dbReference type="PROSITE" id="PS51384">
    <property type="entry name" value="FAD_FR"/>
    <property type="match status" value="1"/>
</dbReference>
<keyword evidence="5" id="KW-1185">Reference proteome</keyword>
<proteinExistence type="inferred from homology"/>
<organism evidence="4 6">
    <name type="scientific">Thalassovita autumnalis</name>
    <dbReference type="NCBI Taxonomy" id="2072972"/>
    <lineage>
        <taxon>Bacteria</taxon>
        <taxon>Pseudomonadati</taxon>
        <taxon>Pseudomonadota</taxon>
        <taxon>Alphaproteobacteria</taxon>
        <taxon>Rhodobacterales</taxon>
        <taxon>Roseobacteraceae</taxon>
        <taxon>Thalassovita</taxon>
    </lineage>
</organism>
<gene>
    <name evidence="4" type="primary">yqjH</name>
    <name evidence="3" type="ORF">TL5118_02793</name>
    <name evidence="4" type="ORF">TL5120_01152</name>
</gene>
<evidence type="ECO:0000259" key="2">
    <source>
        <dbReference type="PROSITE" id="PS51384"/>
    </source>
</evidence>
<comment type="similarity">
    <text evidence="1">Belongs to the SIP oxidoreductase family.</text>
</comment>
<dbReference type="InterPro" id="IPR017938">
    <property type="entry name" value="Riboflavin_synthase-like_b-brl"/>
</dbReference>
<dbReference type="Pfam" id="PF08021">
    <property type="entry name" value="FAD_binding_9"/>
    <property type="match status" value="1"/>
</dbReference>
<evidence type="ECO:0000313" key="5">
    <source>
        <dbReference type="Proteomes" id="UP000051086"/>
    </source>
</evidence>
<dbReference type="InterPro" id="IPR039261">
    <property type="entry name" value="FNR_nucleotide-bd"/>
</dbReference>
<dbReference type="GO" id="GO:0052851">
    <property type="term" value="F:ferric-chelate reductase (NADPH) activity"/>
    <property type="evidence" value="ECO:0007669"/>
    <property type="project" value="UniProtKB-EC"/>
</dbReference>
<dbReference type="InterPro" id="IPR039374">
    <property type="entry name" value="SIP_fam"/>
</dbReference>
<dbReference type="PANTHER" id="PTHR30157">
    <property type="entry name" value="FERRIC REDUCTASE, NADPH-DEPENDENT"/>
    <property type="match status" value="1"/>
</dbReference>
<dbReference type="Proteomes" id="UP000051887">
    <property type="component" value="Unassembled WGS sequence"/>
</dbReference>
<dbReference type="AlphaFoldDB" id="A0A0P1G7W9"/>
<dbReference type="InterPro" id="IPR013113">
    <property type="entry name" value="SIP_FAD-bd"/>
</dbReference>
<dbReference type="Pfam" id="PF04954">
    <property type="entry name" value="SIP"/>
    <property type="match status" value="1"/>
</dbReference>
<dbReference type="InterPro" id="IPR017927">
    <property type="entry name" value="FAD-bd_FR_type"/>
</dbReference>
<dbReference type="CDD" id="cd06193">
    <property type="entry name" value="siderophore_interacting"/>
    <property type="match status" value="1"/>
</dbReference>
<dbReference type="Gene3D" id="2.40.30.10">
    <property type="entry name" value="Translation factors"/>
    <property type="match status" value="1"/>
</dbReference>
<feature type="domain" description="FAD-binding FR-type" evidence="2">
    <location>
        <begin position="107"/>
        <end position="230"/>
    </location>
</feature>
<dbReference type="EMBL" id="CYSC01000020">
    <property type="protein sequence ID" value="CUH71366.1"/>
    <property type="molecule type" value="Genomic_DNA"/>
</dbReference>
<reference evidence="3 5" key="1">
    <citation type="submission" date="2015-09" db="EMBL/GenBank/DDBJ databases">
        <authorList>
            <person name="Rodrigo-Torres L."/>
            <person name="Arahal D.R."/>
        </authorList>
    </citation>
    <scope>NUCLEOTIDE SEQUENCE [LARGE SCALE GENOMIC DNA]</scope>
    <source>
        <strain evidence="3 5">CECT 5118</strain>
    </source>
</reference>
<dbReference type="Proteomes" id="UP000051086">
    <property type="component" value="Unassembled WGS sequence"/>
</dbReference>
<accession>A0A0P1G7W9</accession>
<dbReference type="Gene3D" id="3.40.50.80">
    <property type="entry name" value="Nucleotide-binding domain of ferredoxin-NADP reductase (FNR) module"/>
    <property type="match status" value="1"/>
</dbReference>
<name>A0A0P1G7W9_9RHOB</name>
<dbReference type="SUPFAM" id="SSF63380">
    <property type="entry name" value="Riboflavin synthase domain-like"/>
    <property type="match status" value="1"/>
</dbReference>
<evidence type="ECO:0000313" key="6">
    <source>
        <dbReference type="Proteomes" id="UP000051887"/>
    </source>
</evidence>